<gene>
    <name evidence="4" type="ORF">E6C51_04270</name>
</gene>
<protein>
    <submittedName>
        <fullName evidence="4">Cobalt-precorrin-6A reductase</fullName>
        <ecNumber evidence="4">1.3.1.106</ecNumber>
    </submittedName>
</protein>
<evidence type="ECO:0000256" key="3">
    <source>
        <dbReference type="ARBA" id="ARBA00023002"/>
    </source>
</evidence>
<comment type="caution">
    <text evidence="4">The sequence shown here is derived from an EMBL/GenBank/DDBJ whole genome shotgun (WGS) entry which is preliminary data.</text>
</comment>
<evidence type="ECO:0000313" key="4">
    <source>
        <dbReference type="EMBL" id="THF52045.1"/>
    </source>
</evidence>
<dbReference type="PROSITE" id="PS51014">
    <property type="entry name" value="COBK_CBIJ"/>
    <property type="match status" value="1"/>
</dbReference>
<dbReference type="InterPro" id="IPR003723">
    <property type="entry name" value="Precorrin-6x_reduct"/>
</dbReference>
<dbReference type="AlphaFoldDB" id="A0A4S4A1G3"/>
<accession>A0A4S4A1G3</accession>
<evidence type="ECO:0000313" key="5">
    <source>
        <dbReference type="Proteomes" id="UP000310754"/>
    </source>
</evidence>
<comment type="pathway">
    <text evidence="1">Cofactor biosynthesis; adenosylcobalamin biosynthesis.</text>
</comment>
<dbReference type="PANTHER" id="PTHR36925">
    <property type="entry name" value="COBALT-PRECORRIN-6A REDUCTASE"/>
    <property type="match status" value="1"/>
</dbReference>
<proteinExistence type="predicted"/>
<dbReference type="PANTHER" id="PTHR36925:SF1">
    <property type="entry name" value="COBALT-PRECORRIN-6A REDUCTASE"/>
    <property type="match status" value="1"/>
</dbReference>
<organism evidence="4 5">
    <name type="scientific">Allorhizobium terrae</name>
    <dbReference type="NCBI Taxonomy" id="1848972"/>
    <lineage>
        <taxon>Bacteria</taxon>
        <taxon>Pseudomonadati</taxon>
        <taxon>Pseudomonadota</taxon>
        <taxon>Alphaproteobacteria</taxon>
        <taxon>Hyphomicrobiales</taxon>
        <taxon>Rhizobiaceae</taxon>
        <taxon>Rhizobium/Agrobacterium group</taxon>
        <taxon>Allorhizobium</taxon>
    </lineage>
</organism>
<dbReference type="GO" id="GO:0009236">
    <property type="term" value="P:cobalamin biosynthetic process"/>
    <property type="evidence" value="ECO:0007669"/>
    <property type="project" value="UniProtKB-UniPathway"/>
</dbReference>
<evidence type="ECO:0000256" key="1">
    <source>
        <dbReference type="ARBA" id="ARBA00004953"/>
    </source>
</evidence>
<dbReference type="NCBIfam" id="NF005968">
    <property type="entry name" value="PRK08057.1-2"/>
    <property type="match status" value="1"/>
</dbReference>
<keyword evidence="3 4" id="KW-0560">Oxidoreductase</keyword>
<evidence type="ECO:0000256" key="2">
    <source>
        <dbReference type="ARBA" id="ARBA00022573"/>
    </source>
</evidence>
<dbReference type="EC" id="1.3.1.106" evidence="4"/>
<dbReference type="RefSeq" id="WP_190235153.1">
    <property type="nucleotide sequence ID" value="NZ_SSOA01000002.1"/>
</dbReference>
<keyword evidence="2" id="KW-0169">Cobalamin biosynthesis</keyword>
<dbReference type="UniPathway" id="UPA00148"/>
<dbReference type="Pfam" id="PF02571">
    <property type="entry name" value="CbiJ"/>
    <property type="match status" value="1"/>
</dbReference>
<sequence>MPGRVERYLILGGTAEAASLAATLTQAGEAEVITSLAGRTASPEPLPGLVRIGGFGGVDGLVGYLRAESITRVYDATHPFARTISANAAAACQQTGIPLHVMTRPMWQQHPDDMWINVDTLEQAVKVLPENARVFLALGRQYIEAFSHRKDCHFALRMVDAPVHDPGFADAHIILGKAQADWTKEKQMLESFNITHVVARNSGGDAGYGKIIAARALRIPIVMIGRSCNVAPAKT</sequence>
<dbReference type="EMBL" id="SSOA01000002">
    <property type="protein sequence ID" value="THF52045.1"/>
    <property type="molecule type" value="Genomic_DNA"/>
</dbReference>
<dbReference type="GO" id="GO:0016994">
    <property type="term" value="F:precorrin-6A reductase activity"/>
    <property type="evidence" value="ECO:0007669"/>
    <property type="project" value="InterPro"/>
</dbReference>
<dbReference type="Proteomes" id="UP000310754">
    <property type="component" value="Unassembled WGS sequence"/>
</dbReference>
<reference evidence="4 5" key="1">
    <citation type="submission" date="2019-04" db="EMBL/GenBank/DDBJ databases">
        <title>Rhizobium terrae sp. nov., isolated from a paddy soil.</title>
        <authorList>
            <person name="Lin S.-Y."/>
            <person name="Hameed A."/>
            <person name="Huang H.-I."/>
            <person name="Young C.-C."/>
        </authorList>
    </citation>
    <scope>NUCLEOTIDE SEQUENCE [LARGE SCALE GENOMIC DNA]</scope>
    <source>
        <strain evidence="4 5">CC-HIH110</strain>
    </source>
</reference>
<keyword evidence="5" id="KW-1185">Reference proteome</keyword>
<name>A0A4S4A1G3_9HYPH</name>